<dbReference type="EnsemblMetazoa" id="AALFPA23_024622.R36700">
    <property type="protein sequence ID" value="AALFPA23_024622.P36700"/>
    <property type="gene ID" value="AALFPA23_024622"/>
</dbReference>
<organism evidence="4 5">
    <name type="scientific">Aedes albopictus</name>
    <name type="common">Asian tiger mosquito</name>
    <name type="synonym">Stegomyia albopicta</name>
    <dbReference type="NCBI Taxonomy" id="7160"/>
    <lineage>
        <taxon>Eukaryota</taxon>
        <taxon>Metazoa</taxon>
        <taxon>Ecdysozoa</taxon>
        <taxon>Arthropoda</taxon>
        <taxon>Hexapoda</taxon>
        <taxon>Insecta</taxon>
        <taxon>Pterygota</taxon>
        <taxon>Neoptera</taxon>
        <taxon>Endopterygota</taxon>
        <taxon>Diptera</taxon>
        <taxon>Nematocera</taxon>
        <taxon>Culicoidea</taxon>
        <taxon>Culicidae</taxon>
        <taxon>Culicinae</taxon>
        <taxon>Aedini</taxon>
        <taxon>Aedes</taxon>
        <taxon>Stegomyia</taxon>
    </lineage>
</organism>
<feature type="region of interest" description="Disordered" evidence="2">
    <location>
        <begin position="191"/>
        <end position="215"/>
    </location>
</feature>
<keyword evidence="5" id="KW-1185">Reference proteome</keyword>
<feature type="compositionally biased region" description="Basic and acidic residues" evidence="2">
    <location>
        <begin position="262"/>
        <end position="275"/>
    </location>
</feature>
<feature type="compositionally biased region" description="Basic residues" evidence="2">
    <location>
        <begin position="316"/>
        <end position="327"/>
    </location>
</feature>
<accession>A0ABM2A5C9</accession>
<dbReference type="Pfam" id="PF03732">
    <property type="entry name" value="Retrotrans_gag"/>
    <property type="match status" value="1"/>
</dbReference>
<proteinExistence type="predicted"/>
<sequence>MDVEFDLLYQNLSLHHLEREELEHELLIRGLPFTETETRAALMRRLKDLFKTDWSAKIDIAQCDLVVDTEIRRIDLKVKEIRDFLTHRNKYEGIRESLKTRLAHYFKRAKRLTEITEKDEDLSDIDGLIASIRGTFNNNFSMYAPLGQRDIMEKLNQSISNLIINNQNASGTEQHQNKTSTPNEEEVDLAEAATNSRTRRLNSVVDQREPTNMPDLGSNIMPLLFQQWVMRDPQMRNWVQQMVRDQASEYFENVVRSNSRTVHQESVKVTGDQRKASRQPTNRIRRSISRSSSESRKSSSTEAGWSSGEPRNSSRGSKRSHKSSKRRPVSDWKLKYDGSDNGLALMKFLREVEFYAKSEKMSNKDLFQSAIHLFNGAAKTWFMTGFDNEDFTSWEELKEELKKEFLSPDHDHSTEIRAIARKQGPRETFHDYFLELQKIFNSLTKPMTERRKFEIVFRNMRADYKGHAVSSEIDNLADLKKFGRRLDATYWFKYQNSSNDSTNTRGKPSQVNEIAAGAKQKPKTKNEPGKQRSRTFHNSSFPARGSDNDEKPDEKPPRKTAETGARPKERGGSPTPPQHNQAPPKYCLNCRAKGHHARDCDRPRQKCCQKCGFYNVDTASCPNCAKNELKTVAEGRQFNQN</sequence>
<keyword evidence="1" id="KW-0479">Metal-binding</keyword>
<dbReference type="RefSeq" id="XP_062700053.1">
    <property type="nucleotide sequence ID" value="XM_062844069.1"/>
</dbReference>
<evidence type="ECO:0000256" key="1">
    <source>
        <dbReference type="PROSITE-ProRule" id="PRU00047"/>
    </source>
</evidence>
<dbReference type="InterPro" id="IPR005162">
    <property type="entry name" value="Retrotrans_gag_dom"/>
</dbReference>
<keyword evidence="1" id="KW-0862">Zinc</keyword>
<feature type="compositionally biased region" description="Basic and acidic residues" evidence="2">
    <location>
        <begin position="546"/>
        <end position="571"/>
    </location>
</feature>
<protein>
    <recommendedName>
        <fullName evidence="3">CCHC-type domain-containing protein</fullName>
    </recommendedName>
</protein>
<dbReference type="InterPro" id="IPR001878">
    <property type="entry name" value="Znf_CCHC"/>
</dbReference>
<evidence type="ECO:0000313" key="4">
    <source>
        <dbReference type="EnsemblMetazoa" id="AALFPA23_024622.P36700"/>
    </source>
</evidence>
<feature type="compositionally biased region" description="Polar residues" evidence="2">
    <location>
        <begin position="169"/>
        <end position="182"/>
    </location>
</feature>
<name>A0ABM2A5C9_AEDAL</name>
<reference evidence="4" key="2">
    <citation type="submission" date="2025-05" db="UniProtKB">
        <authorList>
            <consortium name="EnsemblMetazoa"/>
        </authorList>
    </citation>
    <scope>IDENTIFICATION</scope>
    <source>
        <strain evidence="4">Foshan</strain>
    </source>
</reference>
<evidence type="ECO:0000313" key="5">
    <source>
        <dbReference type="Proteomes" id="UP000069940"/>
    </source>
</evidence>
<feature type="region of interest" description="Disordered" evidence="2">
    <location>
        <begin position="167"/>
        <end position="186"/>
    </location>
</feature>
<feature type="domain" description="CCHC-type" evidence="3">
    <location>
        <begin position="587"/>
        <end position="600"/>
    </location>
</feature>
<feature type="region of interest" description="Disordered" evidence="2">
    <location>
        <begin position="514"/>
        <end position="583"/>
    </location>
</feature>
<evidence type="ECO:0000256" key="2">
    <source>
        <dbReference type="SAM" id="MobiDB-lite"/>
    </source>
</evidence>
<evidence type="ECO:0000259" key="3">
    <source>
        <dbReference type="PROSITE" id="PS50158"/>
    </source>
</evidence>
<dbReference type="PROSITE" id="PS50158">
    <property type="entry name" value="ZF_CCHC"/>
    <property type="match status" value="1"/>
</dbReference>
<dbReference type="Proteomes" id="UP000069940">
    <property type="component" value="Unassembled WGS sequence"/>
</dbReference>
<dbReference type="GeneID" id="115264492"/>
<dbReference type="SUPFAM" id="SSF57756">
    <property type="entry name" value="Retrovirus zinc finger-like domains"/>
    <property type="match status" value="1"/>
</dbReference>
<reference evidence="5" key="1">
    <citation type="journal article" date="2015" name="Proc. Natl. Acad. Sci. U.S.A.">
        <title>Genome sequence of the Asian Tiger mosquito, Aedes albopictus, reveals insights into its biology, genetics, and evolution.</title>
        <authorList>
            <person name="Chen X.G."/>
            <person name="Jiang X."/>
            <person name="Gu J."/>
            <person name="Xu M."/>
            <person name="Wu Y."/>
            <person name="Deng Y."/>
            <person name="Zhang C."/>
            <person name="Bonizzoni M."/>
            <person name="Dermauw W."/>
            <person name="Vontas J."/>
            <person name="Armbruster P."/>
            <person name="Huang X."/>
            <person name="Yang Y."/>
            <person name="Zhang H."/>
            <person name="He W."/>
            <person name="Peng H."/>
            <person name="Liu Y."/>
            <person name="Wu K."/>
            <person name="Chen J."/>
            <person name="Lirakis M."/>
            <person name="Topalis P."/>
            <person name="Van Leeuwen T."/>
            <person name="Hall A.B."/>
            <person name="Jiang X."/>
            <person name="Thorpe C."/>
            <person name="Mueller R.L."/>
            <person name="Sun C."/>
            <person name="Waterhouse R.M."/>
            <person name="Yan G."/>
            <person name="Tu Z.J."/>
            <person name="Fang X."/>
            <person name="James A.A."/>
        </authorList>
    </citation>
    <scope>NUCLEOTIDE SEQUENCE [LARGE SCALE GENOMIC DNA]</scope>
    <source>
        <strain evidence="5">Foshan</strain>
    </source>
</reference>
<feature type="region of interest" description="Disordered" evidence="2">
    <location>
        <begin position="257"/>
        <end position="329"/>
    </location>
</feature>
<dbReference type="InterPro" id="IPR036875">
    <property type="entry name" value="Znf_CCHC_sf"/>
</dbReference>
<keyword evidence="1" id="KW-0863">Zinc-finger</keyword>